<name>A0A8S2U5I9_9BILA</name>
<feature type="domain" description="C3H1-type" evidence="6">
    <location>
        <begin position="70"/>
        <end position="97"/>
    </location>
</feature>
<dbReference type="Proteomes" id="UP000682733">
    <property type="component" value="Unassembled WGS sequence"/>
</dbReference>
<evidence type="ECO:0000256" key="2">
    <source>
        <dbReference type="ARBA" id="ARBA00022771"/>
    </source>
</evidence>
<dbReference type="Proteomes" id="UP000677228">
    <property type="component" value="Unassembled WGS sequence"/>
</dbReference>
<keyword evidence="3 4" id="KW-0862">Zinc</keyword>
<evidence type="ECO:0000259" key="6">
    <source>
        <dbReference type="PROSITE" id="PS50103"/>
    </source>
</evidence>
<evidence type="ECO:0000313" key="7">
    <source>
        <dbReference type="EMBL" id="CAF1529243.1"/>
    </source>
</evidence>
<reference evidence="8" key="1">
    <citation type="submission" date="2021-02" db="EMBL/GenBank/DDBJ databases">
        <authorList>
            <person name="Nowell W R."/>
        </authorList>
    </citation>
    <scope>NUCLEOTIDE SEQUENCE</scope>
</reference>
<accession>A0A8S2U5I9</accession>
<sequence>MKLRDVSDGSTKTQISNDYENDINNEDNENNDDLLESVSCYAERLHNVSEIKSNPIILPLKPKIKMNVSQTRIIPCKYAARGSCMAGDMCEYLHDEVSLNFIRSWENRL</sequence>
<dbReference type="SUPFAM" id="SSF90229">
    <property type="entry name" value="CCCH zinc finger"/>
    <property type="match status" value="1"/>
</dbReference>
<evidence type="ECO:0000256" key="4">
    <source>
        <dbReference type="PROSITE-ProRule" id="PRU00723"/>
    </source>
</evidence>
<organism evidence="8 9">
    <name type="scientific">Didymodactylos carnosus</name>
    <dbReference type="NCBI Taxonomy" id="1234261"/>
    <lineage>
        <taxon>Eukaryota</taxon>
        <taxon>Metazoa</taxon>
        <taxon>Spiralia</taxon>
        <taxon>Gnathifera</taxon>
        <taxon>Rotifera</taxon>
        <taxon>Eurotatoria</taxon>
        <taxon>Bdelloidea</taxon>
        <taxon>Philodinida</taxon>
        <taxon>Philodinidae</taxon>
        <taxon>Didymodactylos</taxon>
    </lineage>
</organism>
<dbReference type="AlphaFoldDB" id="A0A8S2U5I9"/>
<dbReference type="SMART" id="SM00356">
    <property type="entry name" value="ZnF_C3H1"/>
    <property type="match status" value="1"/>
</dbReference>
<proteinExistence type="predicted"/>
<protein>
    <recommendedName>
        <fullName evidence="6">C3H1-type domain-containing protein</fullName>
    </recommendedName>
</protein>
<comment type="caution">
    <text evidence="8">The sequence shown here is derived from an EMBL/GenBank/DDBJ whole genome shotgun (WGS) entry which is preliminary data.</text>
</comment>
<evidence type="ECO:0000313" key="8">
    <source>
        <dbReference type="EMBL" id="CAF4315989.1"/>
    </source>
</evidence>
<evidence type="ECO:0000256" key="5">
    <source>
        <dbReference type="SAM" id="MobiDB-lite"/>
    </source>
</evidence>
<dbReference type="InterPro" id="IPR000571">
    <property type="entry name" value="Znf_CCCH"/>
</dbReference>
<dbReference type="Gene3D" id="4.10.1000.10">
    <property type="entry name" value="Zinc finger, CCCH-type"/>
    <property type="match status" value="1"/>
</dbReference>
<evidence type="ECO:0000313" key="9">
    <source>
        <dbReference type="Proteomes" id="UP000682733"/>
    </source>
</evidence>
<keyword evidence="2 4" id="KW-0863">Zinc-finger</keyword>
<evidence type="ECO:0000256" key="1">
    <source>
        <dbReference type="ARBA" id="ARBA00022723"/>
    </source>
</evidence>
<dbReference type="InterPro" id="IPR036855">
    <property type="entry name" value="Znf_CCCH_sf"/>
</dbReference>
<feature type="compositionally biased region" description="Acidic residues" evidence="5">
    <location>
        <begin position="19"/>
        <end position="30"/>
    </location>
</feature>
<feature type="zinc finger region" description="C3H1-type" evidence="4">
    <location>
        <begin position="70"/>
        <end position="97"/>
    </location>
</feature>
<dbReference type="GO" id="GO:0008270">
    <property type="term" value="F:zinc ion binding"/>
    <property type="evidence" value="ECO:0007669"/>
    <property type="project" value="UniProtKB-KW"/>
</dbReference>
<dbReference type="PROSITE" id="PS50103">
    <property type="entry name" value="ZF_C3H1"/>
    <property type="match status" value="1"/>
</dbReference>
<dbReference type="EMBL" id="CAJOBA010059455">
    <property type="protein sequence ID" value="CAF4315989.1"/>
    <property type="molecule type" value="Genomic_DNA"/>
</dbReference>
<dbReference type="EMBL" id="CAJNOK010037240">
    <property type="protein sequence ID" value="CAF1529243.1"/>
    <property type="molecule type" value="Genomic_DNA"/>
</dbReference>
<gene>
    <name evidence="7" type="ORF">OVA965_LOCUS38165</name>
    <name evidence="8" type="ORF">TMI583_LOCUS39323</name>
</gene>
<keyword evidence="1 4" id="KW-0479">Metal-binding</keyword>
<evidence type="ECO:0000256" key="3">
    <source>
        <dbReference type="ARBA" id="ARBA00022833"/>
    </source>
</evidence>
<feature type="region of interest" description="Disordered" evidence="5">
    <location>
        <begin position="1"/>
        <end position="30"/>
    </location>
</feature>